<keyword evidence="1" id="KW-1133">Transmembrane helix</keyword>
<protein>
    <submittedName>
        <fullName evidence="2">Putative membrane protein</fullName>
    </submittedName>
</protein>
<dbReference type="AlphaFoldDB" id="A0A078KMA8"/>
<dbReference type="HOGENOM" id="CLU_3134076_0_0_9"/>
<name>A0A078KMA8_9FIRM</name>
<evidence type="ECO:0000313" key="3">
    <source>
        <dbReference type="Proteomes" id="UP000032431"/>
    </source>
</evidence>
<dbReference type="PATRIC" id="fig|29343.3.peg.554"/>
<evidence type="ECO:0000313" key="2">
    <source>
        <dbReference type="EMBL" id="CDZ23667.1"/>
    </source>
</evidence>
<dbReference type="Proteomes" id="UP000032431">
    <property type="component" value="Chromosome I"/>
</dbReference>
<keyword evidence="3" id="KW-1185">Reference proteome</keyword>
<keyword evidence="1" id="KW-0812">Transmembrane</keyword>
<gene>
    <name evidence="2" type="ORF">CCDG5_0536</name>
</gene>
<dbReference type="KEGG" id="ccel:CCDG5_0536"/>
<evidence type="ECO:0000256" key="1">
    <source>
        <dbReference type="SAM" id="Phobius"/>
    </source>
</evidence>
<reference evidence="3" key="1">
    <citation type="submission" date="2014-07" db="EMBL/GenBank/DDBJ databases">
        <authorList>
            <person name="Wibberg D."/>
        </authorList>
    </citation>
    <scope>NUCLEOTIDE SEQUENCE [LARGE SCALE GENOMIC DNA]</scope>
    <source>
        <strain evidence="3">DG5</strain>
    </source>
</reference>
<sequence length="49" mass="5462">MKIKRIIGTIVAAATILLAVSGAVAYLLYKISRDKAYNEKWEDYVECGI</sequence>
<accession>A0A078KMA8</accession>
<proteinExistence type="predicted"/>
<dbReference type="EMBL" id="LM995447">
    <property type="protein sequence ID" value="CDZ23667.1"/>
    <property type="molecule type" value="Genomic_DNA"/>
</dbReference>
<organism evidence="2 3">
    <name type="scientific">[Clostridium] cellulosi</name>
    <dbReference type="NCBI Taxonomy" id="29343"/>
    <lineage>
        <taxon>Bacteria</taxon>
        <taxon>Bacillati</taxon>
        <taxon>Bacillota</taxon>
        <taxon>Clostridia</taxon>
        <taxon>Eubacteriales</taxon>
        <taxon>Oscillospiraceae</taxon>
        <taxon>Oscillospiraceae incertae sedis</taxon>
    </lineage>
</organism>
<feature type="transmembrane region" description="Helical" evidence="1">
    <location>
        <begin position="6"/>
        <end position="29"/>
    </location>
</feature>
<keyword evidence="1" id="KW-0472">Membrane</keyword>